<dbReference type="EMBL" id="JACJIQ010000002">
    <property type="protein sequence ID" value="MBA9076092.1"/>
    <property type="molecule type" value="Genomic_DNA"/>
</dbReference>
<organism evidence="1 2">
    <name type="scientific">Rufibacter quisquiliarum</name>
    <dbReference type="NCBI Taxonomy" id="1549639"/>
    <lineage>
        <taxon>Bacteria</taxon>
        <taxon>Pseudomonadati</taxon>
        <taxon>Bacteroidota</taxon>
        <taxon>Cytophagia</taxon>
        <taxon>Cytophagales</taxon>
        <taxon>Hymenobacteraceae</taxon>
        <taxon>Rufibacter</taxon>
    </lineage>
</organism>
<dbReference type="Proteomes" id="UP000563094">
    <property type="component" value="Unassembled WGS sequence"/>
</dbReference>
<gene>
    <name evidence="1" type="ORF">FHS90_000794</name>
</gene>
<evidence type="ECO:0000313" key="2">
    <source>
        <dbReference type="Proteomes" id="UP000563094"/>
    </source>
</evidence>
<reference evidence="1 2" key="1">
    <citation type="submission" date="2020-08" db="EMBL/GenBank/DDBJ databases">
        <title>Genomic Encyclopedia of Type Strains, Phase IV (KMG-IV): sequencing the most valuable type-strain genomes for metagenomic binning, comparative biology and taxonomic classification.</title>
        <authorList>
            <person name="Goeker M."/>
        </authorList>
    </citation>
    <scope>NUCLEOTIDE SEQUENCE [LARGE SCALE GENOMIC DNA]</scope>
    <source>
        <strain evidence="1 2">DSM 29854</strain>
    </source>
</reference>
<evidence type="ECO:0000313" key="1">
    <source>
        <dbReference type="EMBL" id="MBA9076092.1"/>
    </source>
</evidence>
<comment type="caution">
    <text evidence="1">The sequence shown here is derived from an EMBL/GenBank/DDBJ whole genome shotgun (WGS) entry which is preliminary data.</text>
</comment>
<proteinExistence type="predicted"/>
<keyword evidence="2" id="KW-1185">Reference proteome</keyword>
<name>A0A839GAY7_9BACT</name>
<accession>A0A839GAY7</accession>
<protein>
    <submittedName>
        <fullName evidence="1">Uncharacterized protein</fullName>
    </submittedName>
</protein>
<sequence>MSTSHMEPREELLALAERYRKSKTRRLAAIFTDTPSPFKGAVAESLGVDRSAAYKYPHQIRKRELEQQELRQKIASLRRPNLAA</sequence>
<dbReference type="AlphaFoldDB" id="A0A839GAY7"/>